<evidence type="ECO:0000313" key="2">
    <source>
        <dbReference type="Proteomes" id="UP000242638"/>
    </source>
</evidence>
<sequence length="57" mass="6207">MRADYLCGLPPSRATSLKDKCGAASRSSCFCRTISAYLLPSGLTCCFKTKFSFGFKI</sequence>
<reference evidence="1" key="2">
    <citation type="submission" date="2025-08" db="UniProtKB">
        <authorList>
            <consortium name="Ensembl"/>
        </authorList>
    </citation>
    <scope>IDENTIFICATION</scope>
    <source>
        <strain evidence="1">Guanapo</strain>
    </source>
</reference>
<accession>A0A3P9NEN5</accession>
<reference evidence="1" key="3">
    <citation type="submission" date="2025-09" db="UniProtKB">
        <authorList>
            <consortium name="Ensembl"/>
        </authorList>
    </citation>
    <scope>IDENTIFICATION</scope>
    <source>
        <strain evidence="1">Guanapo</strain>
    </source>
</reference>
<dbReference type="Ensembl" id="ENSPRET00000008129.1">
    <property type="protein sequence ID" value="ENSPREP00000008036.1"/>
    <property type="gene ID" value="ENSPREG00000005503.1"/>
</dbReference>
<evidence type="ECO:0000313" key="1">
    <source>
        <dbReference type="Ensembl" id="ENSPREP00000008036.1"/>
    </source>
</evidence>
<dbReference type="AlphaFoldDB" id="A0A3P9NEN5"/>
<protein>
    <submittedName>
        <fullName evidence="1">Uncharacterized protein</fullName>
    </submittedName>
</protein>
<keyword evidence="2" id="KW-1185">Reference proteome</keyword>
<organism evidence="1 2">
    <name type="scientific">Poecilia reticulata</name>
    <name type="common">Guppy</name>
    <name type="synonym">Acanthophacelus reticulatus</name>
    <dbReference type="NCBI Taxonomy" id="8081"/>
    <lineage>
        <taxon>Eukaryota</taxon>
        <taxon>Metazoa</taxon>
        <taxon>Chordata</taxon>
        <taxon>Craniata</taxon>
        <taxon>Vertebrata</taxon>
        <taxon>Euteleostomi</taxon>
        <taxon>Actinopterygii</taxon>
        <taxon>Neopterygii</taxon>
        <taxon>Teleostei</taxon>
        <taxon>Neoteleostei</taxon>
        <taxon>Acanthomorphata</taxon>
        <taxon>Ovalentaria</taxon>
        <taxon>Atherinomorphae</taxon>
        <taxon>Cyprinodontiformes</taxon>
        <taxon>Poeciliidae</taxon>
        <taxon>Poeciliinae</taxon>
        <taxon>Poecilia</taxon>
    </lineage>
</organism>
<proteinExistence type="predicted"/>
<dbReference type="OMA" id="TCCFKTK"/>
<dbReference type="GeneTree" id="ENSGT01120000276573"/>
<dbReference type="Proteomes" id="UP000242638">
    <property type="component" value="Unassembled WGS sequence"/>
</dbReference>
<reference evidence="2" key="1">
    <citation type="submission" date="2013-11" db="EMBL/GenBank/DDBJ databases">
        <title>The genomic landscape of the Guanapo guppy.</title>
        <authorList>
            <person name="Kuenstner A."/>
            <person name="Dreyer C."/>
        </authorList>
    </citation>
    <scope>NUCLEOTIDE SEQUENCE</scope>
    <source>
        <strain evidence="2">Guanapo</strain>
    </source>
</reference>
<name>A0A3P9NEN5_POERE</name>